<accession>A0A2V2BB04</accession>
<comment type="caution">
    <text evidence="2">The sequence shown here is derived from an EMBL/GenBank/DDBJ whole genome shotgun (WGS) entry which is preliminary data.</text>
</comment>
<reference evidence="2 3" key="1">
    <citation type="submission" date="2018-05" db="EMBL/GenBank/DDBJ databases">
        <title>Genomic Encyclopedia of Type Strains, Phase IV (KMG-V): Genome sequencing to study the core and pangenomes of soil and plant-associated prokaryotes.</title>
        <authorList>
            <person name="Whitman W."/>
        </authorList>
    </citation>
    <scope>NUCLEOTIDE SEQUENCE [LARGE SCALE GENOMIC DNA]</scope>
    <source>
        <strain evidence="2 3">PNA 200-10</strain>
    </source>
</reference>
<dbReference type="AlphaFoldDB" id="A0A2V2BB04"/>
<proteinExistence type="predicted"/>
<dbReference type="STRING" id="574096.HA38_23120"/>
<keyword evidence="1" id="KW-0472">Membrane</keyword>
<dbReference type="RefSeq" id="WP_109718311.1">
    <property type="nucleotide sequence ID" value="NZ_QGHF01000015.1"/>
</dbReference>
<evidence type="ECO:0000313" key="2">
    <source>
        <dbReference type="EMBL" id="PWK93409.1"/>
    </source>
</evidence>
<gene>
    <name evidence="2" type="ORF">C7431_1153</name>
</gene>
<evidence type="ECO:0000256" key="1">
    <source>
        <dbReference type="SAM" id="Phobius"/>
    </source>
</evidence>
<dbReference type="OrthoDB" id="6624398at2"/>
<feature type="transmembrane region" description="Helical" evidence="1">
    <location>
        <begin position="6"/>
        <end position="27"/>
    </location>
</feature>
<keyword evidence="1" id="KW-0812">Transmembrane</keyword>
<protein>
    <submittedName>
        <fullName evidence="2">Uncharacterized protein</fullName>
    </submittedName>
</protein>
<name>A0A2V2BB04_9GAMM</name>
<dbReference type="EMBL" id="QGHF01000015">
    <property type="protein sequence ID" value="PWK93409.1"/>
    <property type="molecule type" value="Genomic_DNA"/>
</dbReference>
<keyword evidence="1" id="KW-1133">Transmembrane helix</keyword>
<sequence>MHFFIDPPLIIGVIVSLTAAIVTFSVIKPQKKEIEAIKNWVSRDRWHGEILTTRLCAWSKTEAKYGDEFFYLFNFRKNDLDDREYIAAGLVNGKDELKIREGLNLEVKLQDHSSGKAAVISIVFDC</sequence>
<dbReference type="Proteomes" id="UP000245981">
    <property type="component" value="Unassembled WGS sequence"/>
</dbReference>
<evidence type="ECO:0000313" key="3">
    <source>
        <dbReference type="Proteomes" id="UP000245981"/>
    </source>
</evidence>
<organism evidence="2 3">
    <name type="scientific">Pantoea allii</name>
    <dbReference type="NCBI Taxonomy" id="574096"/>
    <lineage>
        <taxon>Bacteria</taxon>
        <taxon>Pseudomonadati</taxon>
        <taxon>Pseudomonadota</taxon>
        <taxon>Gammaproteobacteria</taxon>
        <taxon>Enterobacterales</taxon>
        <taxon>Erwiniaceae</taxon>
        <taxon>Pantoea</taxon>
    </lineage>
</organism>